<gene>
    <name evidence="5" type="ORF">L21SP2_0472</name>
</gene>
<dbReference type="eggNOG" id="COG1846">
    <property type="taxonomic scope" value="Bacteria"/>
</dbReference>
<dbReference type="GO" id="GO:0003700">
    <property type="term" value="F:DNA-binding transcription factor activity"/>
    <property type="evidence" value="ECO:0007669"/>
    <property type="project" value="InterPro"/>
</dbReference>
<proteinExistence type="predicted"/>
<evidence type="ECO:0000256" key="3">
    <source>
        <dbReference type="ARBA" id="ARBA00023163"/>
    </source>
</evidence>
<dbReference type="PANTHER" id="PTHR42756">
    <property type="entry name" value="TRANSCRIPTIONAL REGULATOR, MARR"/>
    <property type="match status" value="1"/>
</dbReference>
<dbReference type="SMART" id="SM00347">
    <property type="entry name" value="HTH_MARR"/>
    <property type="match status" value="1"/>
</dbReference>
<dbReference type="InterPro" id="IPR036388">
    <property type="entry name" value="WH-like_DNA-bd_sf"/>
</dbReference>
<evidence type="ECO:0000313" key="6">
    <source>
        <dbReference type="Proteomes" id="UP000018680"/>
    </source>
</evidence>
<evidence type="ECO:0000313" key="5">
    <source>
        <dbReference type="EMBL" id="AHC13904.1"/>
    </source>
</evidence>
<dbReference type="AlphaFoldDB" id="V5WEB0"/>
<protein>
    <submittedName>
        <fullName evidence="5">Transcriptional regulator, MarR family</fullName>
    </submittedName>
</protein>
<sequence>MKLFTTLTKATNSLHRDAFRYEPLEGKISETEFAVLEALYFGGAMNQCTVSRKILKSRGNISVVVQQLVNKELVDRVPDPLDRRSTNISLTDKGTEMIQLLFPRVAEGIRRSTDHLSNEELEDLIRLTKKLGLQGDKDEN</sequence>
<dbReference type="Gene3D" id="1.10.10.10">
    <property type="entry name" value="Winged helix-like DNA-binding domain superfamily/Winged helix DNA-binding domain"/>
    <property type="match status" value="1"/>
</dbReference>
<feature type="domain" description="HTH marR-type" evidence="4">
    <location>
        <begin position="1"/>
        <end position="133"/>
    </location>
</feature>
<accession>V5WEB0</accession>
<dbReference type="EMBL" id="CP006939">
    <property type="protein sequence ID" value="AHC13904.1"/>
    <property type="molecule type" value="Genomic_DNA"/>
</dbReference>
<dbReference type="HOGENOM" id="CLU_083287_15_6_12"/>
<evidence type="ECO:0000259" key="4">
    <source>
        <dbReference type="PROSITE" id="PS50995"/>
    </source>
</evidence>
<evidence type="ECO:0000256" key="2">
    <source>
        <dbReference type="ARBA" id="ARBA00023125"/>
    </source>
</evidence>
<dbReference type="KEGG" id="slr:L21SP2_0472"/>
<dbReference type="STRING" id="1307761.L21SP2_0472"/>
<dbReference type="PRINTS" id="PR00598">
    <property type="entry name" value="HTHMARR"/>
</dbReference>
<dbReference type="SUPFAM" id="SSF46785">
    <property type="entry name" value="Winged helix' DNA-binding domain"/>
    <property type="match status" value="1"/>
</dbReference>
<dbReference type="PANTHER" id="PTHR42756:SF1">
    <property type="entry name" value="TRANSCRIPTIONAL REPRESSOR OF EMRAB OPERON"/>
    <property type="match status" value="1"/>
</dbReference>
<dbReference type="PROSITE" id="PS50995">
    <property type="entry name" value="HTH_MARR_2"/>
    <property type="match status" value="1"/>
</dbReference>
<dbReference type="Pfam" id="PF01047">
    <property type="entry name" value="MarR"/>
    <property type="match status" value="1"/>
</dbReference>
<organism evidence="5 6">
    <name type="scientific">Salinispira pacifica</name>
    <dbReference type="NCBI Taxonomy" id="1307761"/>
    <lineage>
        <taxon>Bacteria</taxon>
        <taxon>Pseudomonadati</taxon>
        <taxon>Spirochaetota</taxon>
        <taxon>Spirochaetia</taxon>
        <taxon>Spirochaetales</taxon>
        <taxon>Spirochaetaceae</taxon>
        <taxon>Salinispira</taxon>
    </lineage>
</organism>
<keyword evidence="6" id="KW-1185">Reference proteome</keyword>
<dbReference type="InterPro" id="IPR000835">
    <property type="entry name" value="HTH_MarR-typ"/>
</dbReference>
<reference evidence="5 6" key="1">
    <citation type="journal article" date="2015" name="Stand. Genomic Sci.">
        <title>Complete genome sequence and description of Salinispira pacifica gen. nov., sp. nov., a novel spirochaete isolated form a hypersaline microbial mat.</title>
        <authorList>
            <person name="Ben Hania W."/>
            <person name="Joseph M."/>
            <person name="Schumann P."/>
            <person name="Bunk B."/>
            <person name="Fiebig A."/>
            <person name="Sproer C."/>
            <person name="Klenk H.P."/>
            <person name="Fardeau M.L."/>
            <person name="Spring S."/>
        </authorList>
    </citation>
    <scope>NUCLEOTIDE SEQUENCE [LARGE SCALE GENOMIC DNA]</scope>
    <source>
        <strain evidence="5 6">L21-RPul-D2</strain>
    </source>
</reference>
<dbReference type="PROSITE" id="PS01117">
    <property type="entry name" value="HTH_MARR_1"/>
    <property type="match status" value="1"/>
</dbReference>
<dbReference type="Proteomes" id="UP000018680">
    <property type="component" value="Chromosome"/>
</dbReference>
<keyword evidence="1" id="KW-0805">Transcription regulation</keyword>
<keyword evidence="3" id="KW-0804">Transcription</keyword>
<keyword evidence="2" id="KW-0238">DNA-binding</keyword>
<dbReference type="InterPro" id="IPR036390">
    <property type="entry name" value="WH_DNA-bd_sf"/>
</dbReference>
<dbReference type="GO" id="GO:0003677">
    <property type="term" value="F:DNA binding"/>
    <property type="evidence" value="ECO:0007669"/>
    <property type="project" value="UniProtKB-KW"/>
</dbReference>
<dbReference type="InterPro" id="IPR023187">
    <property type="entry name" value="Tscrpt_reg_MarR-type_CS"/>
</dbReference>
<evidence type="ECO:0000256" key="1">
    <source>
        <dbReference type="ARBA" id="ARBA00023015"/>
    </source>
</evidence>
<name>V5WEB0_9SPIO</name>